<evidence type="ECO:0000256" key="1">
    <source>
        <dbReference type="SAM" id="MobiDB-lite"/>
    </source>
</evidence>
<feature type="region of interest" description="Disordered" evidence="1">
    <location>
        <begin position="1"/>
        <end position="29"/>
    </location>
</feature>
<organism evidence="2 3">
    <name type="scientific">Pleurodeles waltl</name>
    <name type="common">Iberian ribbed newt</name>
    <dbReference type="NCBI Taxonomy" id="8319"/>
    <lineage>
        <taxon>Eukaryota</taxon>
        <taxon>Metazoa</taxon>
        <taxon>Chordata</taxon>
        <taxon>Craniata</taxon>
        <taxon>Vertebrata</taxon>
        <taxon>Euteleostomi</taxon>
        <taxon>Amphibia</taxon>
        <taxon>Batrachia</taxon>
        <taxon>Caudata</taxon>
        <taxon>Salamandroidea</taxon>
        <taxon>Salamandridae</taxon>
        <taxon>Pleurodelinae</taxon>
        <taxon>Pleurodeles</taxon>
    </lineage>
</organism>
<feature type="region of interest" description="Disordered" evidence="1">
    <location>
        <begin position="74"/>
        <end position="96"/>
    </location>
</feature>
<dbReference type="AlphaFoldDB" id="A0AAV7Q7R7"/>
<evidence type="ECO:0000313" key="3">
    <source>
        <dbReference type="Proteomes" id="UP001066276"/>
    </source>
</evidence>
<sequence>MKARKQTTQHSRSKRSVSARRRAGGEALPTAQGMHYACASLISPSLRNQSPNKGGLAFVPGEETGFQTQIWALSGRRGPEGPPKIQKKTRGRNRHNGPCLSAPALIIDARIIFKMPMSPCAIDRLQGGANRRLPPERPASARSLPGPRCSLPEFYC</sequence>
<dbReference type="EMBL" id="JANPWB010000010">
    <property type="protein sequence ID" value="KAJ1134135.1"/>
    <property type="molecule type" value="Genomic_DNA"/>
</dbReference>
<gene>
    <name evidence="2" type="ORF">NDU88_000599</name>
</gene>
<feature type="compositionally biased region" description="Basic residues" evidence="1">
    <location>
        <begin position="1"/>
        <end position="22"/>
    </location>
</feature>
<proteinExistence type="predicted"/>
<dbReference type="Proteomes" id="UP001066276">
    <property type="component" value="Chromosome 6"/>
</dbReference>
<comment type="caution">
    <text evidence="2">The sequence shown here is derived from an EMBL/GenBank/DDBJ whole genome shotgun (WGS) entry which is preliminary data.</text>
</comment>
<accession>A0AAV7Q7R7</accession>
<evidence type="ECO:0000313" key="2">
    <source>
        <dbReference type="EMBL" id="KAJ1134135.1"/>
    </source>
</evidence>
<keyword evidence="3" id="KW-1185">Reference proteome</keyword>
<reference evidence="2" key="1">
    <citation type="journal article" date="2022" name="bioRxiv">
        <title>Sequencing and chromosome-scale assembly of the giantPleurodeles waltlgenome.</title>
        <authorList>
            <person name="Brown T."/>
            <person name="Elewa A."/>
            <person name="Iarovenko S."/>
            <person name="Subramanian E."/>
            <person name="Araus A.J."/>
            <person name="Petzold A."/>
            <person name="Susuki M."/>
            <person name="Suzuki K.-i.T."/>
            <person name="Hayashi T."/>
            <person name="Toyoda A."/>
            <person name="Oliveira C."/>
            <person name="Osipova E."/>
            <person name="Leigh N.D."/>
            <person name="Simon A."/>
            <person name="Yun M.H."/>
        </authorList>
    </citation>
    <scope>NUCLEOTIDE SEQUENCE</scope>
    <source>
        <strain evidence="2">20211129_DDA</strain>
        <tissue evidence="2">Liver</tissue>
    </source>
</reference>
<feature type="compositionally biased region" description="Basic residues" evidence="1">
    <location>
        <begin position="85"/>
        <end position="95"/>
    </location>
</feature>
<name>A0AAV7Q7R7_PLEWA</name>
<protein>
    <submittedName>
        <fullName evidence="2">Uncharacterized protein</fullName>
    </submittedName>
</protein>